<dbReference type="CDD" id="cd01127">
    <property type="entry name" value="TrwB_TraG_TraD_VirD4"/>
    <property type="match status" value="1"/>
</dbReference>
<dbReference type="PANTHER" id="PTHR22683:SF1">
    <property type="entry name" value="TYPE VII SECRETION SYSTEM PROTEIN ESSC"/>
    <property type="match status" value="1"/>
</dbReference>
<keyword evidence="4" id="KW-0472">Membrane</keyword>
<dbReference type="Proteomes" id="UP000319746">
    <property type="component" value="Unassembled WGS sequence"/>
</dbReference>
<dbReference type="GO" id="GO:0003677">
    <property type="term" value="F:DNA binding"/>
    <property type="evidence" value="ECO:0007669"/>
    <property type="project" value="InterPro"/>
</dbReference>
<evidence type="ECO:0000313" key="6">
    <source>
        <dbReference type="EMBL" id="TQL65888.1"/>
    </source>
</evidence>
<dbReference type="PROSITE" id="PS50901">
    <property type="entry name" value="FTSK"/>
    <property type="match status" value="1"/>
</dbReference>
<organism evidence="6 7">
    <name type="scientific">Enteractinococcus coprophilus</name>
    <dbReference type="NCBI Taxonomy" id="1027633"/>
    <lineage>
        <taxon>Bacteria</taxon>
        <taxon>Bacillati</taxon>
        <taxon>Actinomycetota</taxon>
        <taxon>Actinomycetes</taxon>
        <taxon>Micrococcales</taxon>
        <taxon>Micrococcaceae</taxon>
    </lineage>
</organism>
<dbReference type="SUPFAM" id="SSF52540">
    <property type="entry name" value="P-loop containing nucleoside triphosphate hydrolases"/>
    <property type="match status" value="1"/>
</dbReference>
<sequence length="962" mass="104403">MQLQVVIPGASKLKFFVQGVPLEEIPATDLLDLWSHGVGRLVAKPINAASPYKPESRLLLVTAEGPDSGRMFPLTRVNLTVGRSSAQAQIRDPWLSAHDFDIRLSSNGPIITPAQGKPIYWKAGETFVAGTTSFKLHRGAGEPLRIPKQPKTFEISCGQPPSPPNVLLQVIGAAAPLMIGIVLMVVTGMWYFLLFSGISVIIAVVLIAQYRRSRRRFVEKIRAAIEAAVSDFHGSIFTPEQMMLALTADGPDPLALAGSQPQYPVLHLGTGVRKAAMQQVVETLRWQPHLSARVDLVVQLKPGHRTVVTGDPDILHALKNWTIVQLLRHVRATRSGLVIDGVHVGGSPVVEISQYPKKPDDSHVHHLIFTRDTEVVIDSLTTHIDLADRRIEGPWVASDVVPAGMSRASLDLITYELGLDQPNDQLSSDYLEVSPQCMRGQAITELVTSLGTGSLGLNIDLVPDGPHVLITGTTGSGKSELLLTLLAGLIERYPPCEVSMILLDFKGGSSFNVLAPLPHTVSVETNHVAATSFRSLKAIAAELFRRESLFADHQVADYAAFRSKAPHIDLPRLVVAIDELRVLIEQNPEASTILAHLASTGRSLGFHLVIATQRTQGAVSADIRANIGSLICLRTATEHDSWEVLGTAEAFSISPTTPGRAYHKAGSSTPRLFQTSRYLLNDEPIVLQPCEASKETTLPVTTDWPALIQRFRQQAASLPVPDPVLLPALPQQIDKSFLHLLPASMGASPIGLVDDPTRSAQYPVYLGHTSDPGGHLVLSGSVAWIGSAGSGIAETLAVVAEYVAGSDVETVFLDGRPVVGDPNRWDTYLHYSEANADILQHFMADIKARLRSNTTVVMIIADWGSWANALVTGSFQGFDEQLIHLLRQYSMSLKIYVFGGRELAGGRLLGMIPDRFYLPKNSSTEHQMIWPKLVEIPSLISRAVLVTAEKPSGGWEVQLADG</sequence>
<protein>
    <submittedName>
        <fullName evidence="6">FtsK/SpoIIIE family protein</fullName>
    </submittedName>
</protein>
<dbReference type="GO" id="GO:0005524">
    <property type="term" value="F:ATP binding"/>
    <property type="evidence" value="ECO:0007669"/>
    <property type="project" value="UniProtKB-UniRule"/>
</dbReference>
<dbReference type="InterPro" id="IPR027417">
    <property type="entry name" value="P-loop_NTPase"/>
</dbReference>
<dbReference type="Pfam" id="PF01580">
    <property type="entry name" value="FtsK_SpoIIIE"/>
    <property type="match status" value="1"/>
</dbReference>
<evidence type="ECO:0000256" key="3">
    <source>
        <dbReference type="PROSITE-ProRule" id="PRU00289"/>
    </source>
</evidence>
<gene>
    <name evidence="6" type="ORF">FB556_2363</name>
</gene>
<dbReference type="Gene3D" id="3.40.50.300">
    <property type="entry name" value="P-loop containing nucleotide triphosphate hydrolases"/>
    <property type="match status" value="1"/>
</dbReference>
<name>A0A542ZZX3_9MICC</name>
<comment type="caution">
    <text evidence="6">The sequence shown here is derived from an EMBL/GenBank/DDBJ whole genome shotgun (WGS) entry which is preliminary data.</text>
</comment>
<dbReference type="InterPro" id="IPR050206">
    <property type="entry name" value="FtsK/SpoIIIE/SftA"/>
</dbReference>
<dbReference type="PANTHER" id="PTHR22683">
    <property type="entry name" value="SPORULATION PROTEIN RELATED"/>
    <property type="match status" value="1"/>
</dbReference>
<keyword evidence="4" id="KW-1133">Transmembrane helix</keyword>
<dbReference type="EMBL" id="VFOU01000004">
    <property type="protein sequence ID" value="TQL65888.1"/>
    <property type="molecule type" value="Genomic_DNA"/>
</dbReference>
<dbReference type="InterPro" id="IPR002543">
    <property type="entry name" value="FtsK_dom"/>
</dbReference>
<keyword evidence="1 3" id="KW-0547">Nucleotide-binding</keyword>
<keyword evidence="7" id="KW-1185">Reference proteome</keyword>
<feature type="binding site" evidence="3">
    <location>
        <begin position="472"/>
        <end position="479"/>
    </location>
    <ligand>
        <name>ATP</name>
        <dbReference type="ChEBI" id="CHEBI:30616"/>
    </ligand>
</feature>
<feature type="transmembrane region" description="Helical" evidence="4">
    <location>
        <begin position="190"/>
        <end position="210"/>
    </location>
</feature>
<reference evidence="6 7" key="1">
    <citation type="submission" date="2019-06" db="EMBL/GenBank/DDBJ databases">
        <title>Sequencing the genomes of 1000 actinobacteria strains.</title>
        <authorList>
            <person name="Klenk H.-P."/>
        </authorList>
    </citation>
    <scope>NUCLEOTIDE SEQUENCE [LARGE SCALE GENOMIC DNA]</scope>
    <source>
        <strain evidence="6 7">DSM 24083</strain>
    </source>
</reference>
<feature type="transmembrane region" description="Helical" evidence="4">
    <location>
        <begin position="166"/>
        <end position="184"/>
    </location>
</feature>
<feature type="domain" description="FtsK" evidence="5">
    <location>
        <begin position="452"/>
        <end position="642"/>
    </location>
</feature>
<proteinExistence type="predicted"/>
<evidence type="ECO:0000256" key="2">
    <source>
        <dbReference type="ARBA" id="ARBA00022840"/>
    </source>
</evidence>
<evidence type="ECO:0000313" key="7">
    <source>
        <dbReference type="Proteomes" id="UP000319746"/>
    </source>
</evidence>
<keyword evidence="4" id="KW-0812">Transmembrane</keyword>
<keyword evidence="2 3" id="KW-0067">ATP-binding</keyword>
<dbReference type="AlphaFoldDB" id="A0A542ZZX3"/>
<evidence type="ECO:0000259" key="5">
    <source>
        <dbReference type="PROSITE" id="PS50901"/>
    </source>
</evidence>
<accession>A0A542ZZX3</accession>
<evidence type="ECO:0000256" key="4">
    <source>
        <dbReference type="SAM" id="Phobius"/>
    </source>
</evidence>
<evidence type="ECO:0000256" key="1">
    <source>
        <dbReference type="ARBA" id="ARBA00022741"/>
    </source>
</evidence>